<proteinExistence type="predicted"/>
<feature type="compositionally biased region" description="Pro residues" evidence="1">
    <location>
        <begin position="173"/>
        <end position="182"/>
    </location>
</feature>
<feature type="compositionally biased region" description="Low complexity" evidence="1">
    <location>
        <begin position="154"/>
        <end position="165"/>
    </location>
</feature>
<reference evidence="2 3" key="1">
    <citation type="submission" date="2015-09" db="EMBL/GenBank/DDBJ databases">
        <title>Host preference determinants of Valsa canker pathogens revealed by comparative genomics.</title>
        <authorList>
            <person name="Yin Z."/>
            <person name="Huang L."/>
        </authorList>
    </citation>
    <scope>NUCLEOTIDE SEQUENCE [LARGE SCALE GENOMIC DNA]</scope>
    <source>
        <strain evidence="2 3">03-1</strain>
    </source>
</reference>
<dbReference type="Proteomes" id="UP000283895">
    <property type="component" value="Unassembled WGS sequence"/>
</dbReference>
<dbReference type="AlphaFoldDB" id="A0A423VBA3"/>
<organism evidence="2 3">
    <name type="scientific">Cytospora schulzeri</name>
    <dbReference type="NCBI Taxonomy" id="448051"/>
    <lineage>
        <taxon>Eukaryota</taxon>
        <taxon>Fungi</taxon>
        <taxon>Dikarya</taxon>
        <taxon>Ascomycota</taxon>
        <taxon>Pezizomycotina</taxon>
        <taxon>Sordariomycetes</taxon>
        <taxon>Sordariomycetidae</taxon>
        <taxon>Diaporthales</taxon>
        <taxon>Cytosporaceae</taxon>
        <taxon>Cytospora</taxon>
    </lineage>
</organism>
<comment type="caution">
    <text evidence="2">The sequence shown here is derived from an EMBL/GenBank/DDBJ whole genome shotgun (WGS) entry which is preliminary data.</text>
</comment>
<feature type="compositionally biased region" description="Basic and acidic residues" evidence="1">
    <location>
        <begin position="26"/>
        <end position="37"/>
    </location>
</feature>
<keyword evidence="3" id="KW-1185">Reference proteome</keyword>
<sequence length="309" mass="34180">MTAEDLTVFNWYRTIPDAQLSMQQKESIDALRQRRPDIFPSPPPSSRSHSHAHSSSSMASASPTDMHFTSRPGHGTAILGLPRTPTRVASVGIEPPGVHVGAGVSHHHQSLADRSAVDSLWATNRPIVQPHFYTHPPSAPPPWTSPIRHAAQLPGTTPSPGMPTTKDMRYSPRSPPGHDGPPPFSVTPMRMAEFQNPGHHHPGMDGHVAMLLHQLSTLGSQGHGHGDQEAHALRSLPVPETYEDMKTMVYRAIQKHADHLDTLNDQWQAAMHRAVDIEGEVRRERQQYEELITAWEHVARDRNDHQGTG</sequence>
<evidence type="ECO:0000313" key="2">
    <source>
        <dbReference type="EMBL" id="ROV88218.1"/>
    </source>
</evidence>
<name>A0A423VBA3_9PEZI</name>
<dbReference type="EMBL" id="LKEA01000082">
    <property type="protein sequence ID" value="ROV88218.1"/>
    <property type="molecule type" value="Genomic_DNA"/>
</dbReference>
<feature type="region of interest" description="Disordered" evidence="1">
    <location>
        <begin position="154"/>
        <end position="182"/>
    </location>
</feature>
<feature type="compositionally biased region" description="Low complexity" evidence="1">
    <location>
        <begin position="53"/>
        <end position="63"/>
    </location>
</feature>
<dbReference type="OrthoDB" id="10346496at2759"/>
<accession>A0A423VBA3</accession>
<feature type="region of interest" description="Disordered" evidence="1">
    <location>
        <begin position="24"/>
        <end position="81"/>
    </location>
</feature>
<protein>
    <submittedName>
        <fullName evidence="2">Uncharacterized protein</fullName>
    </submittedName>
</protein>
<gene>
    <name evidence="2" type="ORF">VMCG_10645</name>
</gene>
<evidence type="ECO:0000313" key="3">
    <source>
        <dbReference type="Proteomes" id="UP000283895"/>
    </source>
</evidence>
<evidence type="ECO:0000256" key="1">
    <source>
        <dbReference type="SAM" id="MobiDB-lite"/>
    </source>
</evidence>